<keyword evidence="3" id="KW-1185">Reference proteome</keyword>
<keyword evidence="1" id="KW-0472">Membrane</keyword>
<evidence type="ECO:0000313" key="2">
    <source>
        <dbReference type="EMBL" id="KAH3683711.1"/>
    </source>
</evidence>
<dbReference type="Proteomes" id="UP000774326">
    <property type="component" value="Unassembled WGS sequence"/>
</dbReference>
<keyword evidence="1" id="KW-0812">Transmembrane</keyword>
<comment type="caution">
    <text evidence="2">The sequence shown here is derived from an EMBL/GenBank/DDBJ whole genome shotgun (WGS) entry which is preliminary data.</text>
</comment>
<keyword evidence="1" id="KW-1133">Transmembrane helix</keyword>
<organism evidence="2 3">
    <name type="scientific">Wickerhamomyces pijperi</name>
    <name type="common">Yeast</name>
    <name type="synonym">Pichia pijperi</name>
    <dbReference type="NCBI Taxonomy" id="599730"/>
    <lineage>
        <taxon>Eukaryota</taxon>
        <taxon>Fungi</taxon>
        <taxon>Dikarya</taxon>
        <taxon>Ascomycota</taxon>
        <taxon>Saccharomycotina</taxon>
        <taxon>Saccharomycetes</taxon>
        <taxon>Phaffomycetales</taxon>
        <taxon>Wickerhamomycetaceae</taxon>
        <taxon>Wickerhamomyces</taxon>
    </lineage>
</organism>
<gene>
    <name evidence="2" type="ORF">WICPIJ_005330</name>
</gene>
<feature type="transmembrane region" description="Helical" evidence="1">
    <location>
        <begin position="35"/>
        <end position="58"/>
    </location>
</feature>
<name>A0A9P8Q446_WICPI</name>
<reference evidence="2" key="1">
    <citation type="journal article" date="2021" name="Open Biol.">
        <title>Shared evolutionary footprints suggest mitochondrial oxidative damage underlies multiple complex I losses in fungi.</title>
        <authorList>
            <person name="Schikora-Tamarit M.A."/>
            <person name="Marcet-Houben M."/>
            <person name="Nosek J."/>
            <person name="Gabaldon T."/>
        </authorList>
    </citation>
    <scope>NUCLEOTIDE SEQUENCE</scope>
    <source>
        <strain evidence="2">CBS2887</strain>
    </source>
</reference>
<evidence type="ECO:0000313" key="3">
    <source>
        <dbReference type="Proteomes" id="UP000774326"/>
    </source>
</evidence>
<dbReference type="EMBL" id="JAEUBG010002986">
    <property type="protein sequence ID" value="KAH3683711.1"/>
    <property type="molecule type" value="Genomic_DNA"/>
</dbReference>
<sequence>MSTFLNISIGSPNLLNCGKSMFFRSNANPVTTFSIFWILTDLAADVNMIGLPSALAYFKLSMYISSWYSKDFSTNKSYFVPINTGTISGFSLAILVSFHHLSTFTSDSFFVRSKQ</sequence>
<evidence type="ECO:0000256" key="1">
    <source>
        <dbReference type="SAM" id="Phobius"/>
    </source>
</evidence>
<protein>
    <submittedName>
        <fullName evidence="2">Uncharacterized protein</fullName>
    </submittedName>
</protein>
<accession>A0A9P8Q446</accession>
<reference evidence="2" key="2">
    <citation type="submission" date="2021-01" db="EMBL/GenBank/DDBJ databases">
        <authorList>
            <person name="Schikora-Tamarit M.A."/>
        </authorList>
    </citation>
    <scope>NUCLEOTIDE SEQUENCE</scope>
    <source>
        <strain evidence="2">CBS2887</strain>
    </source>
</reference>
<feature type="transmembrane region" description="Helical" evidence="1">
    <location>
        <begin position="78"/>
        <end position="98"/>
    </location>
</feature>
<proteinExistence type="predicted"/>
<dbReference type="AlphaFoldDB" id="A0A9P8Q446"/>